<keyword evidence="2" id="KW-0378">Hydrolase</keyword>
<comment type="caution">
    <text evidence="5">The sequence shown here is derived from an EMBL/GenBank/DDBJ whole genome shotgun (WGS) entry which is preliminary data.</text>
</comment>
<dbReference type="EMBL" id="BOOZ01000048">
    <property type="protein sequence ID" value="GIJ12263.1"/>
    <property type="molecule type" value="Genomic_DNA"/>
</dbReference>
<evidence type="ECO:0000313" key="5">
    <source>
        <dbReference type="EMBL" id="GIJ12263.1"/>
    </source>
</evidence>
<sequence>MVSAPPNASPGSPGGSTRFSLASQLPSASVTAPPTHPVDVLLLLTHADHVLLALRDGTGYADGQWNLPSGKLEPDEDAISAVIREAREEVDVRLSPDELRLVTTVHHRNPSGHARVGLVFTATHNPRQQGEPTNAEPHKCAKIEWFPISLLPMNTYPYTTACVQAFRDGRSLALDGWR</sequence>
<protein>
    <recommendedName>
        <fullName evidence="4">Nudix hydrolase domain-containing protein</fullName>
    </recommendedName>
</protein>
<organism evidence="5 6">
    <name type="scientific">Micromonospora andamanensis</name>
    <dbReference type="NCBI Taxonomy" id="1287068"/>
    <lineage>
        <taxon>Bacteria</taxon>
        <taxon>Bacillati</taxon>
        <taxon>Actinomycetota</taxon>
        <taxon>Actinomycetes</taxon>
        <taxon>Micromonosporales</taxon>
        <taxon>Micromonosporaceae</taxon>
        <taxon>Micromonospora</taxon>
    </lineage>
</organism>
<dbReference type="InterPro" id="IPR015797">
    <property type="entry name" value="NUDIX_hydrolase-like_dom_sf"/>
</dbReference>
<dbReference type="Gene3D" id="3.90.79.10">
    <property type="entry name" value="Nucleoside Triphosphate Pyrophosphohydrolase"/>
    <property type="match status" value="1"/>
</dbReference>
<dbReference type="PROSITE" id="PS51462">
    <property type="entry name" value="NUDIX"/>
    <property type="match status" value="1"/>
</dbReference>
<feature type="compositionally biased region" description="Low complexity" evidence="3">
    <location>
        <begin position="1"/>
        <end position="11"/>
    </location>
</feature>
<dbReference type="PANTHER" id="PTHR43736">
    <property type="entry name" value="ADP-RIBOSE PYROPHOSPHATASE"/>
    <property type="match status" value="1"/>
</dbReference>
<dbReference type="InterPro" id="IPR000086">
    <property type="entry name" value="NUDIX_hydrolase_dom"/>
</dbReference>
<dbReference type="PROSITE" id="PS00893">
    <property type="entry name" value="NUDIX_BOX"/>
    <property type="match status" value="1"/>
</dbReference>
<name>A0ABQ4I2Z6_9ACTN</name>
<reference evidence="5 6" key="1">
    <citation type="submission" date="2021-01" db="EMBL/GenBank/DDBJ databases">
        <title>Whole genome shotgun sequence of Verrucosispora andamanensis NBRC 109075.</title>
        <authorList>
            <person name="Komaki H."/>
            <person name="Tamura T."/>
        </authorList>
    </citation>
    <scope>NUCLEOTIDE SEQUENCE [LARGE SCALE GENOMIC DNA]</scope>
    <source>
        <strain evidence="5 6">NBRC 109075</strain>
    </source>
</reference>
<evidence type="ECO:0000313" key="6">
    <source>
        <dbReference type="Proteomes" id="UP000647017"/>
    </source>
</evidence>
<keyword evidence="6" id="KW-1185">Reference proteome</keyword>
<dbReference type="SUPFAM" id="SSF55811">
    <property type="entry name" value="Nudix"/>
    <property type="match status" value="1"/>
</dbReference>
<proteinExistence type="inferred from homology"/>
<gene>
    <name evidence="5" type="ORF">Van01_54770</name>
</gene>
<dbReference type="PANTHER" id="PTHR43736:SF1">
    <property type="entry name" value="DIHYDRONEOPTERIN TRIPHOSPHATE DIPHOSPHATASE"/>
    <property type="match status" value="1"/>
</dbReference>
<evidence type="ECO:0000256" key="3">
    <source>
        <dbReference type="SAM" id="MobiDB-lite"/>
    </source>
</evidence>
<accession>A0ABQ4I2Z6</accession>
<dbReference type="Proteomes" id="UP000647017">
    <property type="component" value="Unassembled WGS sequence"/>
</dbReference>
<comment type="similarity">
    <text evidence="1">Belongs to the Nudix hydrolase family.</text>
</comment>
<dbReference type="Pfam" id="PF00293">
    <property type="entry name" value="NUDIX"/>
    <property type="match status" value="1"/>
</dbReference>
<evidence type="ECO:0000259" key="4">
    <source>
        <dbReference type="PROSITE" id="PS51462"/>
    </source>
</evidence>
<evidence type="ECO:0000256" key="2">
    <source>
        <dbReference type="ARBA" id="ARBA00022801"/>
    </source>
</evidence>
<evidence type="ECO:0000256" key="1">
    <source>
        <dbReference type="ARBA" id="ARBA00005582"/>
    </source>
</evidence>
<dbReference type="CDD" id="cd04683">
    <property type="entry name" value="NUDIX_Hydrolase"/>
    <property type="match status" value="1"/>
</dbReference>
<dbReference type="InterPro" id="IPR020084">
    <property type="entry name" value="NUDIX_hydrolase_CS"/>
</dbReference>
<feature type="domain" description="Nudix hydrolase" evidence="4">
    <location>
        <begin position="33"/>
        <end position="168"/>
    </location>
</feature>
<feature type="region of interest" description="Disordered" evidence="3">
    <location>
        <begin position="1"/>
        <end position="20"/>
    </location>
</feature>